<dbReference type="InterPro" id="IPR006204">
    <property type="entry name" value="GHMP_kinase_N_dom"/>
</dbReference>
<organism evidence="10">
    <name type="scientific">marine sediment metagenome</name>
    <dbReference type="NCBI Taxonomy" id="412755"/>
    <lineage>
        <taxon>unclassified sequences</taxon>
        <taxon>metagenomes</taxon>
        <taxon>ecological metagenomes</taxon>
    </lineage>
</organism>
<dbReference type="InterPro" id="IPR020568">
    <property type="entry name" value="Ribosomal_Su5_D2-typ_SF"/>
</dbReference>
<evidence type="ECO:0000313" key="10">
    <source>
        <dbReference type="EMBL" id="GAF90970.1"/>
    </source>
</evidence>
<feature type="non-terminal residue" evidence="10">
    <location>
        <position position="279"/>
    </location>
</feature>
<dbReference type="InterPro" id="IPR036554">
    <property type="entry name" value="GHMP_kinase_C_sf"/>
</dbReference>
<keyword evidence="3" id="KW-0808">Transferase</keyword>
<evidence type="ECO:0000256" key="1">
    <source>
        <dbReference type="ARBA" id="ARBA00009684"/>
    </source>
</evidence>
<dbReference type="Gene3D" id="3.30.70.890">
    <property type="entry name" value="GHMP kinase, C-terminal domain"/>
    <property type="match status" value="1"/>
</dbReference>
<reference evidence="10" key="1">
    <citation type="journal article" date="2014" name="Front. Microbiol.">
        <title>High frequency of phylogenetically diverse reductive dehalogenase-homologous genes in deep subseafloor sedimentary metagenomes.</title>
        <authorList>
            <person name="Kawai M."/>
            <person name="Futagami T."/>
            <person name="Toyoda A."/>
            <person name="Takaki Y."/>
            <person name="Nishi S."/>
            <person name="Hori S."/>
            <person name="Arai W."/>
            <person name="Tsubouchi T."/>
            <person name="Morono Y."/>
            <person name="Uchiyama I."/>
            <person name="Ito T."/>
            <person name="Fujiyama A."/>
            <person name="Inagaki F."/>
            <person name="Takami H."/>
        </authorList>
    </citation>
    <scope>NUCLEOTIDE SEQUENCE</scope>
    <source>
        <strain evidence="10">Expedition CK06-06</strain>
    </source>
</reference>
<dbReference type="EMBL" id="BARS01016807">
    <property type="protein sequence ID" value="GAF90970.1"/>
    <property type="molecule type" value="Genomic_DNA"/>
</dbReference>
<gene>
    <name evidence="10" type="ORF">S01H1_27580</name>
</gene>
<comment type="caution">
    <text evidence="10">The sequence shown here is derived from an EMBL/GenBank/DDBJ whole genome shotgun (WGS) entry which is preliminary data.</text>
</comment>
<dbReference type="NCBIfam" id="TIGR00154">
    <property type="entry name" value="ispE"/>
    <property type="match status" value="1"/>
</dbReference>
<dbReference type="GO" id="GO:0005524">
    <property type="term" value="F:ATP binding"/>
    <property type="evidence" value="ECO:0007669"/>
    <property type="project" value="UniProtKB-KW"/>
</dbReference>
<dbReference type="PIRSF" id="PIRSF010376">
    <property type="entry name" value="IspE"/>
    <property type="match status" value="1"/>
</dbReference>
<evidence type="ECO:0000256" key="6">
    <source>
        <dbReference type="ARBA" id="ARBA00022840"/>
    </source>
</evidence>
<dbReference type="EC" id="2.7.1.148" evidence="2"/>
<dbReference type="InterPro" id="IPR004424">
    <property type="entry name" value="IspE"/>
</dbReference>
<evidence type="ECO:0000256" key="2">
    <source>
        <dbReference type="ARBA" id="ARBA00012052"/>
    </source>
</evidence>
<proteinExistence type="inferred from homology"/>
<dbReference type="HAMAP" id="MF_00061">
    <property type="entry name" value="IspE"/>
    <property type="match status" value="1"/>
</dbReference>
<sequence>RLRLMAPAKINWTLEVLGRRPDGFHNVKTVLQTIDLFDSLELEPAAELTLEAAGEGLPPPEENLTMRAARRLQKKTGYSGGARMRLTKTIPVAAGLGGGSSDAAAALRGLDRLWGLALPHERLAEIAAEVGSDIPFFLRGGTALAEARGERVTPLPDAPRTAILVVVPALSIPQKTRRMYSLLNLKDYSDGAASDRLADALKQGRPLRESDLYDVFGSLAFQAFPELQTCRQALVQAGAGAVHLAGSGPALFVLLRDEEQRERLARAAAGAGARALAAT</sequence>
<evidence type="ECO:0000259" key="9">
    <source>
        <dbReference type="Pfam" id="PF08544"/>
    </source>
</evidence>
<evidence type="ECO:0000256" key="3">
    <source>
        <dbReference type="ARBA" id="ARBA00022679"/>
    </source>
</evidence>
<dbReference type="PANTHER" id="PTHR43527:SF2">
    <property type="entry name" value="4-DIPHOSPHOCYTIDYL-2-C-METHYL-D-ERYTHRITOL KINASE, CHLOROPLASTIC"/>
    <property type="match status" value="1"/>
</dbReference>
<dbReference type="SUPFAM" id="SSF55060">
    <property type="entry name" value="GHMP Kinase, C-terminal domain"/>
    <property type="match status" value="1"/>
</dbReference>
<dbReference type="SUPFAM" id="SSF54211">
    <property type="entry name" value="Ribosomal protein S5 domain 2-like"/>
    <property type="match status" value="1"/>
</dbReference>
<dbReference type="AlphaFoldDB" id="X0UR90"/>
<keyword evidence="4" id="KW-0547">Nucleotide-binding</keyword>
<evidence type="ECO:0000259" key="8">
    <source>
        <dbReference type="Pfam" id="PF00288"/>
    </source>
</evidence>
<feature type="domain" description="GHMP kinase C-terminal" evidence="9">
    <location>
        <begin position="206"/>
        <end position="269"/>
    </location>
</feature>
<evidence type="ECO:0000256" key="7">
    <source>
        <dbReference type="ARBA" id="ARBA00032554"/>
    </source>
</evidence>
<dbReference type="GO" id="GO:0016114">
    <property type="term" value="P:terpenoid biosynthetic process"/>
    <property type="evidence" value="ECO:0007669"/>
    <property type="project" value="InterPro"/>
</dbReference>
<keyword evidence="5" id="KW-0418">Kinase</keyword>
<dbReference type="InterPro" id="IPR013750">
    <property type="entry name" value="GHMP_kinase_C_dom"/>
</dbReference>
<keyword evidence="6" id="KW-0067">ATP-binding</keyword>
<name>X0UR90_9ZZZZ</name>
<accession>X0UR90</accession>
<dbReference type="InterPro" id="IPR014721">
    <property type="entry name" value="Ribsml_uS5_D2-typ_fold_subgr"/>
</dbReference>
<dbReference type="GO" id="GO:0050515">
    <property type="term" value="F:4-(cytidine 5'-diphospho)-2-C-methyl-D-erythritol kinase activity"/>
    <property type="evidence" value="ECO:0007669"/>
    <property type="project" value="UniProtKB-EC"/>
</dbReference>
<dbReference type="Pfam" id="PF00288">
    <property type="entry name" value="GHMP_kinases_N"/>
    <property type="match status" value="1"/>
</dbReference>
<protein>
    <recommendedName>
        <fullName evidence="2">4-(cytidine 5'-diphospho)-2-C-methyl-D-erythritol kinase</fullName>
        <ecNumber evidence="2">2.7.1.148</ecNumber>
    </recommendedName>
    <alternativeName>
        <fullName evidence="7">4-(cytidine-5'-diphospho)-2-C-methyl-D-erythritol kinase</fullName>
    </alternativeName>
</protein>
<dbReference type="Pfam" id="PF08544">
    <property type="entry name" value="GHMP_kinases_C"/>
    <property type="match status" value="1"/>
</dbReference>
<evidence type="ECO:0000256" key="4">
    <source>
        <dbReference type="ARBA" id="ARBA00022741"/>
    </source>
</evidence>
<feature type="non-terminal residue" evidence="10">
    <location>
        <position position="1"/>
    </location>
</feature>
<feature type="domain" description="GHMP kinase N-terminal" evidence="8">
    <location>
        <begin position="63"/>
        <end position="141"/>
    </location>
</feature>
<dbReference type="Gene3D" id="3.30.230.10">
    <property type="match status" value="1"/>
</dbReference>
<comment type="similarity">
    <text evidence="1">Belongs to the GHMP kinase family. IspE subfamily.</text>
</comment>
<dbReference type="PANTHER" id="PTHR43527">
    <property type="entry name" value="4-DIPHOSPHOCYTIDYL-2-C-METHYL-D-ERYTHRITOL KINASE, CHLOROPLASTIC"/>
    <property type="match status" value="1"/>
</dbReference>
<evidence type="ECO:0000256" key="5">
    <source>
        <dbReference type="ARBA" id="ARBA00022777"/>
    </source>
</evidence>